<name>A0ABD6CYM1_9EURY</name>
<comment type="caution">
    <text evidence="1">The sequence shown here is derived from an EMBL/GenBank/DDBJ whole genome shotgun (WGS) entry which is preliminary data.</text>
</comment>
<evidence type="ECO:0008006" key="3">
    <source>
        <dbReference type="Google" id="ProtNLM"/>
    </source>
</evidence>
<protein>
    <recommendedName>
        <fullName evidence="3">Small CPxCG-related zinc finger protein</fullName>
    </recommendedName>
</protein>
<dbReference type="Pfam" id="PF24441">
    <property type="entry name" value="DUF7560"/>
    <property type="match status" value="1"/>
</dbReference>
<accession>A0ABD6CYM1</accession>
<dbReference type="AlphaFoldDB" id="A0ABD6CYM1"/>
<dbReference type="RefSeq" id="WP_256404249.1">
    <property type="nucleotide sequence ID" value="NZ_CP187151.1"/>
</dbReference>
<reference evidence="1 2" key="1">
    <citation type="journal article" date="2019" name="Int. J. Syst. Evol. Microbiol.">
        <title>The Global Catalogue of Microorganisms (GCM) 10K type strain sequencing project: providing services to taxonomists for standard genome sequencing and annotation.</title>
        <authorList>
            <consortium name="The Broad Institute Genomics Platform"/>
            <consortium name="The Broad Institute Genome Sequencing Center for Infectious Disease"/>
            <person name="Wu L."/>
            <person name="Ma J."/>
        </authorList>
    </citation>
    <scope>NUCLEOTIDE SEQUENCE [LARGE SCALE GENOMIC DNA]</scope>
    <source>
        <strain evidence="1 2">CGMCC 1.10594</strain>
    </source>
</reference>
<dbReference type="InterPro" id="IPR055982">
    <property type="entry name" value="DUF7560"/>
</dbReference>
<keyword evidence="2" id="KW-1185">Reference proteome</keyword>
<organism evidence="1 2">
    <name type="scientific">Haloplanus ruber</name>
    <dbReference type="NCBI Taxonomy" id="869892"/>
    <lineage>
        <taxon>Archaea</taxon>
        <taxon>Methanobacteriati</taxon>
        <taxon>Methanobacteriota</taxon>
        <taxon>Stenosarchaea group</taxon>
        <taxon>Halobacteria</taxon>
        <taxon>Halobacteriales</taxon>
        <taxon>Haloferacaceae</taxon>
        <taxon>Haloplanus</taxon>
    </lineage>
</organism>
<evidence type="ECO:0000313" key="1">
    <source>
        <dbReference type="EMBL" id="MFD1633986.1"/>
    </source>
</evidence>
<evidence type="ECO:0000313" key="2">
    <source>
        <dbReference type="Proteomes" id="UP001597075"/>
    </source>
</evidence>
<dbReference type="Proteomes" id="UP001597075">
    <property type="component" value="Unassembled WGS sequence"/>
</dbReference>
<gene>
    <name evidence="1" type="ORF">ACFSBJ_09605</name>
</gene>
<sequence>MTGGTQLTFHCPTCGESMAVNAPMREALLNHGCVVCGTPVPQSAFSAPEPNGDTEC</sequence>
<dbReference type="EMBL" id="JBHUDL010000010">
    <property type="protein sequence ID" value="MFD1633986.1"/>
    <property type="molecule type" value="Genomic_DNA"/>
</dbReference>
<proteinExistence type="predicted"/>